<dbReference type="InterPro" id="IPR036116">
    <property type="entry name" value="FN3_sf"/>
</dbReference>
<dbReference type="SMART" id="SM00060">
    <property type="entry name" value="FN3"/>
    <property type="match status" value="3"/>
</dbReference>
<dbReference type="AlphaFoldDB" id="A0AAV2PSD7"/>
<feature type="domain" description="Fibronectin type-III" evidence="8">
    <location>
        <begin position="652"/>
        <end position="746"/>
    </location>
</feature>
<dbReference type="EMBL" id="CAXKWB010001483">
    <property type="protein sequence ID" value="CAL4064440.1"/>
    <property type="molecule type" value="Genomic_DNA"/>
</dbReference>
<feature type="domain" description="Fibronectin type-III" evidence="8">
    <location>
        <begin position="537"/>
        <end position="635"/>
    </location>
</feature>
<dbReference type="CDD" id="cd00063">
    <property type="entry name" value="FN3"/>
    <property type="match status" value="3"/>
</dbReference>
<dbReference type="PROSITE" id="PS50835">
    <property type="entry name" value="IG_LIKE"/>
    <property type="match status" value="5"/>
</dbReference>
<dbReference type="SUPFAM" id="SSF48726">
    <property type="entry name" value="Immunoglobulin"/>
    <property type="match status" value="5"/>
</dbReference>
<dbReference type="InterPro" id="IPR013783">
    <property type="entry name" value="Ig-like_fold"/>
</dbReference>
<feature type="domain" description="Ig-like" evidence="7">
    <location>
        <begin position="424"/>
        <end position="520"/>
    </location>
</feature>
<evidence type="ECO:0000313" key="9">
    <source>
        <dbReference type="EMBL" id="CAL4064440.1"/>
    </source>
</evidence>
<dbReference type="Pfam" id="PF00041">
    <property type="entry name" value="fn3"/>
    <property type="match status" value="2"/>
</dbReference>
<evidence type="ECO:0000256" key="1">
    <source>
        <dbReference type="ARBA" id="ARBA00022737"/>
    </source>
</evidence>
<dbReference type="GO" id="GO:0005886">
    <property type="term" value="C:plasma membrane"/>
    <property type="evidence" value="ECO:0007669"/>
    <property type="project" value="TreeGrafter"/>
</dbReference>
<feature type="signal peptide" evidence="6">
    <location>
        <begin position="1"/>
        <end position="23"/>
    </location>
</feature>
<dbReference type="InterPro" id="IPR013098">
    <property type="entry name" value="Ig_I-set"/>
</dbReference>
<feature type="domain" description="Fibronectin type-III" evidence="8">
    <location>
        <begin position="751"/>
        <end position="841"/>
    </location>
</feature>
<dbReference type="Pfam" id="PF13927">
    <property type="entry name" value="Ig_3"/>
    <property type="match status" value="1"/>
</dbReference>
<dbReference type="SUPFAM" id="SSF49265">
    <property type="entry name" value="Fibronectin type III"/>
    <property type="match status" value="2"/>
</dbReference>
<dbReference type="GO" id="GO:0007411">
    <property type="term" value="P:axon guidance"/>
    <property type="evidence" value="ECO:0007669"/>
    <property type="project" value="TreeGrafter"/>
</dbReference>
<dbReference type="GO" id="GO:0070593">
    <property type="term" value="P:dendrite self-avoidance"/>
    <property type="evidence" value="ECO:0007669"/>
    <property type="project" value="TreeGrafter"/>
</dbReference>
<evidence type="ECO:0000313" key="10">
    <source>
        <dbReference type="Proteomes" id="UP001497623"/>
    </source>
</evidence>
<evidence type="ECO:0000256" key="5">
    <source>
        <dbReference type="SAM" id="Phobius"/>
    </source>
</evidence>
<feature type="region of interest" description="Disordered" evidence="4">
    <location>
        <begin position="998"/>
        <end position="1025"/>
    </location>
</feature>
<feature type="non-terminal residue" evidence="9">
    <location>
        <position position="1138"/>
    </location>
</feature>
<dbReference type="PANTHER" id="PTHR10075:SF103">
    <property type="entry name" value="ROUNDABOUT HOMOLOG 4"/>
    <property type="match status" value="1"/>
</dbReference>
<dbReference type="InterPro" id="IPR036179">
    <property type="entry name" value="Ig-like_dom_sf"/>
</dbReference>
<dbReference type="InterPro" id="IPR003598">
    <property type="entry name" value="Ig_sub2"/>
</dbReference>
<keyword evidence="5" id="KW-0472">Membrane</keyword>
<organism evidence="9 10">
    <name type="scientific">Meganyctiphanes norvegica</name>
    <name type="common">Northern krill</name>
    <name type="synonym">Thysanopoda norvegica</name>
    <dbReference type="NCBI Taxonomy" id="48144"/>
    <lineage>
        <taxon>Eukaryota</taxon>
        <taxon>Metazoa</taxon>
        <taxon>Ecdysozoa</taxon>
        <taxon>Arthropoda</taxon>
        <taxon>Crustacea</taxon>
        <taxon>Multicrustacea</taxon>
        <taxon>Malacostraca</taxon>
        <taxon>Eumalacostraca</taxon>
        <taxon>Eucarida</taxon>
        <taxon>Euphausiacea</taxon>
        <taxon>Euphausiidae</taxon>
        <taxon>Meganyctiphanes</taxon>
    </lineage>
</organism>
<evidence type="ECO:0000256" key="6">
    <source>
        <dbReference type="SAM" id="SignalP"/>
    </source>
</evidence>
<feature type="compositionally biased region" description="Polar residues" evidence="4">
    <location>
        <begin position="1009"/>
        <end position="1025"/>
    </location>
</feature>
<comment type="caution">
    <text evidence="9">The sequence shown here is derived from an EMBL/GenBank/DDBJ whole genome shotgun (WGS) entry which is preliminary data.</text>
</comment>
<accession>A0AAV2PSD7</accession>
<dbReference type="Proteomes" id="UP001497623">
    <property type="component" value="Unassembled WGS sequence"/>
</dbReference>
<dbReference type="GO" id="GO:0098632">
    <property type="term" value="F:cell-cell adhesion mediator activity"/>
    <property type="evidence" value="ECO:0007669"/>
    <property type="project" value="TreeGrafter"/>
</dbReference>
<keyword evidence="5" id="KW-0812">Transmembrane</keyword>
<dbReference type="InterPro" id="IPR003961">
    <property type="entry name" value="FN3_dom"/>
</dbReference>
<dbReference type="GO" id="GO:0030424">
    <property type="term" value="C:axon"/>
    <property type="evidence" value="ECO:0007669"/>
    <property type="project" value="TreeGrafter"/>
</dbReference>
<dbReference type="InterPro" id="IPR007110">
    <property type="entry name" value="Ig-like_dom"/>
</dbReference>
<name>A0AAV2PSD7_MEGNR</name>
<feature type="domain" description="Ig-like" evidence="7">
    <location>
        <begin position="129"/>
        <end position="218"/>
    </location>
</feature>
<dbReference type="InterPro" id="IPR003599">
    <property type="entry name" value="Ig_sub"/>
</dbReference>
<proteinExistence type="predicted"/>
<dbReference type="SMART" id="SM00409">
    <property type="entry name" value="IG"/>
    <property type="match status" value="5"/>
</dbReference>
<feature type="transmembrane region" description="Helical" evidence="5">
    <location>
        <begin position="873"/>
        <end position="893"/>
    </location>
</feature>
<reference evidence="9 10" key="1">
    <citation type="submission" date="2024-05" db="EMBL/GenBank/DDBJ databases">
        <authorList>
            <person name="Wallberg A."/>
        </authorList>
    </citation>
    <scope>NUCLEOTIDE SEQUENCE [LARGE SCALE GENOMIC DNA]</scope>
</reference>
<keyword evidence="5" id="KW-1133">Transmembrane helix</keyword>
<gene>
    <name evidence="9" type="ORF">MNOR_LOCUS4089</name>
</gene>
<feature type="chain" id="PRO_5043875605" evidence="6">
    <location>
        <begin position="24"/>
        <end position="1138"/>
    </location>
</feature>
<dbReference type="Pfam" id="PF07679">
    <property type="entry name" value="I-set"/>
    <property type="match status" value="4"/>
</dbReference>
<dbReference type="GO" id="GO:0007156">
    <property type="term" value="P:homophilic cell adhesion via plasma membrane adhesion molecules"/>
    <property type="evidence" value="ECO:0007669"/>
    <property type="project" value="TreeGrafter"/>
</dbReference>
<keyword evidence="3" id="KW-0393">Immunoglobulin domain</keyword>
<protein>
    <submittedName>
        <fullName evidence="9">Uncharacterized protein</fullName>
    </submittedName>
</protein>
<evidence type="ECO:0000256" key="2">
    <source>
        <dbReference type="ARBA" id="ARBA00023157"/>
    </source>
</evidence>
<dbReference type="SMART" id="SM00408">
    <property type="entry name" value="IGc2"/>
    <property type="match status" value="5"/>
</dbReference>
<evidence type="ECO:0000259" key="7">
    <source>
        <dbReference type="PROSITE" id="PS50835"/>
    </source>
</evidence>
<sequence>MDYIPLLLALLTLWINVVSRVTAQQDVNLPVMKEHPQGMVARRNDPATLNCAASNADTIRWYRDGHEVSVSPDDPRSHRVLLPSGSLFFLRVSAARRDNDAGTYWCVASNAHGAVRSHNATLTVATLLYDFLATPRSQIEARTGQTLLRLPCQPPRGAPPPSVSWLRNGRLLENSSRISTTLEGDLIIRNLIEEDSGLYVCRASNLVGTRETVPARLTVMTSPWFEERPANLTVSSGVMVELVCLARGTPQPTVTWRRLDNKMPIGRTSLGDDQRLLLTAVESHDSGVYVCEAESKAGVAVARATLMVVAAPVITQKPQDLHVVAGENAQLTCHVEEQTDEDGRQFQLEKTPPLVLWRLPNSDHSTVLTAGHSSGRVHANIDGTTLNIKGIGTDDSGFYQCWGVSSGGGVSTQAKVVVVEAHPPPVVGVGPQDILIAPGATATFPCEAVSEASPPTVTWWYRREVHLDLRRLIPANDNPRMTHSHTGALNINDVNSDDDGIYTCRITSATGSVEHSAILRVESNARMSISQKNLPAPPTKPHVAAINSTTVHLTWLPNSQDGDSSRQSYTVEYWRKGWDEWRVADALIGTESCTITDLAPGMTYTFLVRAVTTQGTSFPSPWSDPITVTRNSGESKATLEKLRLVERRYARPALSLVNVTAKAPDQVHLKWEFINTETENGVEGILIYAMDGKGDIQVSIVLGGVATSYLMRGLLPHTEYMFFLVPFWHDLEGTPSNSHTITTPQDVPLSAPQDVVVNVHEKGTVLVTWSGLSPSEARGEVLGYQVTIMHNGSQSLEVVKTAWLEKNDLAKGSLYTVQVAAFTDAGVGPFSAPVLLDLGGPPEVPARVEKDTVGKQETGGATSVLYAPPQAVWLVYLLVPVVILLSIITLLYVRRLKRKASPTSTPHAPSLYQEPLYPSQPTVNMYGEEKLWRGGGPPVKDWGSSNNDEWKPSGFAKDSSLSNRIIRANCLPHNYAEPHIQMQYDTAEPYATTALLVPSSPRGYRASPRTPQRTPWNSHTMNSNQSSELHVNWDAILPPPPNSPPPNDQDFDHLGDADANDCIHKAAGSLTTSNSPHSSSVYDNMDACDRSSSGSSHTYELYTKILPRGNMIPPSPSAIHKLRGKERSRSEISKTSSI</sequence>
<evidence type="ECO:0000256" key="3">
    <source>
        <dbReference type="ARBA" id="ARBA00023319"/>
    </source>
</evidence>
<dbReference type="FunFam" id="2.60.40.10:FF:000032">
    <property type="entry name" value="palladin isoform X1"/>
    <property type="match status" value="1"/>
</dbReference>
<dbReference type="Gene3D" id="2.60.40.10">
    <property type="entry name" value="Immunoglobulins"/>
    <property type="match status" value="8"/>
</dbReference>
<feature type="domain" description="Ig-like" evidence="7">
    <location>
        <begin position="312"/>
        <end position="417"/>
    </location>
</feature>
<evidence type="ECO:0000256" key="4">
    <source>
        <dbReference type="SAM" id="MobiDB-lite"/>
    </source>
</evidence>
<feature type="domain" description="Ig-like" evidence="7">
    <location>
        <begin position="223"/>
        <end position="307"/>
    </location>
</feature>
<keyword evidence="10" id="KW-1185">Reference proteome</keyword>
<feature type="domain" description="Ig-like" evidence="7">
    <location>
        <begin position="30"/>
        <end position="123"/>
    </location>
</feature>
<keyword evidence="2" id="KW-1015">Disulfide bond</keyword>
<dbReference type="PROSITE" id="PS50853">
    <property type="entry name" value="FN3"/>
    <property type="match status" value="3"/>
</dbReference>
<evidence type="ECO:0000259" key="8">
    <source>
        <dbReference type="PROSITE" id="PS50853"/>
    </source>
</evidence>
<keyword evidence="1" id="KW-0677">Repeat</keyword>
<keyword evidence="6" id="KW-0732">Signal</keyword>
<feature type="region of interest" description="Disordered" evidence="4">
    <location>
        <begin position="1107"/>
        <end position="1138"/>
    </location>
</feature>
<dbReference type="PANTHER" id="PTHR10075">
    <property type="entry name" value="BASIGIN RELATED"/>
    <property type="match status" value="1"/>
</dbReference>